<dbReference type="RefSeq" id="WP_069460903.1">
    <property type="nucleotide sequence ID" value="NZ_CP034911.1"/>
</dbReference>
<accession>A0A1E3V5E8</accession>
<keyword evidence="2" id="KW-1185">Reference proteome</keyword>
<comment type="caution">
    <text evidence="1">The sequence shown here is derived from an EMBL/GenBank/DDBJ whole genome shotgun (WGS) entry which is preliminary data.</text>
</comment>
<reference evidence="2" key="1">
    <citation type="submission" date="2016-05" db="EMBL/GenBank/DDBJ databases">
        <authorList>
            <person name="Li Y."/>
        </authorList>
    </citation>
    <scope>NUCLEOTIDE SEQUENCE [LARGE SCALE GENOMIC DNA]</scope>
    <source>
        <strain evidence="2">YIC4027</strain>
    </source>
</reference>
<name>A0A1E3V5E8_9HYPH</name>
<evidence type="ECO:0000313" key="1">
    <source>
        <dbReference type="EMBL" id="ODR88828.1"/>
    </source>
</evidence>
<organism evidence="1 2">
    <name type="scientific">Sinorhizobium alkalisoli</name>
    <dbReference type="NCBI Taxonomy" id="1752398"/>
    <lineage>
        <taxon>Bacteria</taxon>
        <taxon>Pseudomonadati</taxon>
        <taxon>Pseudomonadota</taxon>
        <taxon>Alphaproteobacteria</taxon>
        <taxon>Hyphomicrobiales</taxon>
        <taxon>Rhizobiaceae</taxon>
        <taxon>Sinorhizobium/Ensifer group</taxon>
        <taxon>Sinorhizobium</taxon>
    </lineage>
</organism>
<dbReference type="AlphaFoldDB" id="A0A1E3V5E8"/>
<protein>
    <submittedName>
        <fullName evidence="1">Uncharacterized protein</fullName>
    </submittedName>
</protein>
<dbReference type="OrthoDB" id="7306558at2"/>
<gene>
    <name evidence="1" type="ORF">A8M32_23840</name>
</gene>
<dbReference type="PROSITE" id="PS51257">
    <property type="entry name" value="PROKAR_LIPOPROTEIN"/>
    <property type="match status" value="1"/>
</dbReference>
<dbReference type="EMBL" id="LYBW01000063">
    <property type="protein sequence ID" value="ODR88828.1"/>
    <property type="molecule type" value="Genomic_DNA"/>
</dbReference>
<dbReference type="Proteomes" id="UP000094342">
    <property type="component" value="Unassembled WGS sequence"/>
</dbReference>
<evidence type="ECO:0000313" key="2">
    <source>
        <dbReference type="Proteomes" id="UP000094342"/>
    </source>
</evidence>
<sequence length="77" mass="8304">MKRVLPLIMLGVLASCSGETQKVHTVDELLADEPLLAKVLGECRNNPGERGSTPNCQNAESADGKLRLERMRQSLGG</sequence>
<dbReference type="STRING" id="1752398.A8M32_23840"/>
<proteinExistence type="predicted"/>
<dbReference type="NCBIfam" id="NF033894">
    <property type="entry name" value="Eex_IncN"/>
    <property type="match status" value="1"/>
</dbReference>
<dbReference type="InterPro" id="IPR047937">
    <property type="entry name" value="Eex_IncN-like"/>
</dbReference>